<name>A0A8S5NKY0_9CAUD</name>
<feature type="region of interest" description="Disordered" evidence="1">
    <location>
        <begin position="47"/>
        <end position="79"/>
    </location>
</feature>
<evidence type="ECO:0000313" key="2">
    <source>
        <dbReference type="EMBL" id="DAD95020.1"/>
    </source>
</evidence>
<feature type="compositionally biased region" description="Polar residues" evidence="1">
    <location>
        <begin position="50"/>
        <end position="61"/>
    </location>
</feature>
<sequence length="79" mass="8744">MAYLPDPITREEQYLYAIAKNDEEIQKQALLTQYVAAMADVYIPEEDTDVQNTTTASEVLSTGNVEENGGTGEESRKAD</sequence>
<organism evidence="2">
    <name type="scientific">Siphoviridae sp. ctGfF74</name>
    <dbReference type="NCBI Taxonomy" id="2826223"/>
    <lineage>
        <taxon>Viruses</taxon>
        <taxon>Duplodnaviria</taxon>
        <taxon>Heunggongvirae</taxon>
        <taxon>Uroviricota</taxon>
        <taxon>Caudoviricetes</taxon>
    </lineage>
</organism>
<accession>A0A8S5NKY0</accession>
<dbReference type="EMBL" id="BK015188">
    <property type="protein sequence ID" value="DAD95020.1"/>
    <property type="molecule type" value="Genomic_DNA"/>
</dbReference>
<protein>
    <submittedName>
        <fullName evidence="2">Uncharacterized protein</fullName>
    </submittedName>
</protein>
<evidence type="ECO:0000256" key="1">
    <source>
        <dbReference type="SAM" id="MobiDB-lite"/>
    </source>
</evidence>
<proteinExistence type="predicted"/>
<reference evidence="2" key="1">
    <citation type="journal article" date="2021" name="Proc. Natl. Acad. Sci. U.S.A.">
        <title>A Catalog of Tens of Thousands of Viruses from Human Metagenomes Reveals Hidden Associations with Chronic Diseases.</title>
        <authorList>
            <person name="Tisza M.J."/>
            <person name="Buck C.B."/>
        </authorList>
    </citation>
    <scope>NUCLEOTIDE SEQUENCE</scope>
    <source>
        <strain evidence="2">CtGfF74</strain>
    </source>
</reference>